<dbReference type="OrthoDB" id="5633000at2"/>
<feature type="domain" description="ParB-like N-terminal" evidence="2">
    <location>
        <begin position="51"/>
        <end position="147"/>
    </location>
</feature>
<dbReference type="PANTHER" id="PTHR33375">
    <property type="entry name" value="CHROMOSOME-PARTITIONING PROTEIN PARB-RELATED"/>
    <property type="match status" value="1"/>
</dbReference>
<protein>
    <submittedName>
        <fullName evidence="3">Putative chromosome-partitioning protein ParB</fullName>
    </submittedName>
</protein>
<sequence length="337" mass="38049">MTKKKRFGISEALTRGLSETIHVVENNAGMYRNVVLPLSRIELDPENPRKLAIDLADVRAGIRPDDPLYARKQDELEKLKELAHTIKTSGVINPVVVYKLGEVYRIVAGERRCLASILAGKQEIDARVFNEKPKTFELKLIQWIENTAREDLTLDERLGNVREIIREYKNQQGEIEVTATLLKNITGLSLSQTTYYLAALNAPLDVQVEIQSGNIRNLDKAAIIAGIASPDIRKEAIDACINGSSLKEIRSIISQHKLLKRNKSTIQASSRGRSTSRINMGTTLNTEVIKTIIESVTSRKEYDKYMEIFSNVNWADLRQTTKAFRKLIELMELEMAV</sequence>
<dbReference type="NCBIfam" id="TIGR00180">
    <property type="entry name" value="parB_part"/>
    <property type="match status" value="1"/>
</dbReference>
<dbReference type="RefSeq" id="WP_148340356.1">
    <property type="nucleotide sequence ID" value="NZ_LR699120.1"/>
</dbReference>
<dbReference type="GO" id="GO:0003677">
    <property type="term" value="F:DNA binding"/>
    <property type="evidence" value="ECO:0007669"/>
    <property type="project" value="InterPro"/>
</dbReference>
<dbReference type="GO" id="GO:0005694">
    <property type="term" value="C:chromosome"/>
    <property type="evidence" value="ECO:0007669"/>
    <property type="project" value="TreeGrafter"/>
</dbReference>
<name>A0A5E4PK52_9COXI</name>
<evidence type="ECO:0000313" key="3">
    <source>
        <dbReference type="EMBL" id="VVC76945.1"/>
    </source>
</evidence>
<dbReference type="Gene3D" id="1.10.10.2830">
    <property type="match status" value="1"/>
</dbReference>
<gene>
    <name evidence="3" type="primary">parB_3</name>
    <name evidence="3" type="ORF">AQUSIP_22720</name>
</gene>
<dbReference type="PANTHER" id="PTHR33375:SF1">
    <property type="entry name" value="CHROMOSOME-PARTITIONING PROTEIN PARB-RELATED"/>
    <property type="match status" value="1"/>
</dbReference>
<reference evidence="3 4" key="1">
    <citation type="submission" date="2019-08" db="EMBL/GenBank/DDBJ databases">
        <authorList>
            <person name="Guy L."/>
        </authorList>
    </citation>
    <scope>NUCLEOTIDE SEQUENCE [LARGE SCALE GENOMIC DNA]</scope>
    <source>
        <strain evidence="3 4">SGT-108</strain>
    </source>
</reference>
<dbReference type="GO" id="GO:0007059">
    <property type="term" value="P:chromosome segregation"/>
    <property type="evidence" value="ECO:0007669"/>
    <property type="project" value="TreeGrafter"/>
</dbReference>
<evidence type="ECO:0000259" key="2">
    <source>
        <dbReference type="SMART" id="SM00470"/>
    </source>
</evidence>
<dbReference type="Pfam" id="PF02195">
    <property type="entry name" value="ParB_N"/>
    <property type="match status" value="1"/>
</dbReference>
<dbReference type="InterPro" id="IPR036086">
    <property type="entry name" value="ParB/Sulfiredoxin_sf"/>
</dbReference>
<comment type="similarity">
    <text evidence="1">Belongs to the ParB family.</text>
</comment>
<dbReference type="AlphaFoldDB" id="A0A5E4PK52"/>
<dbReference type="SMART" id="SM00470">
    <property type="entry name" value="ParB"/>
    <property type="match status" value="1"/>
</dbReference>
<keyword evidence="4" id="KW-1185">Reference proteome</keyword>
<dbReference type="KEGG" id="asip:AQUSIP_22720"/>
<dbReference type="InterPro" id="IPR050336">
    <property type="entry name" value="Chromosome_partition/occlusion"/>
</dbReference>
<dbReference type="Gene3D" id="3.90.1530.30">
    <property type="match status" value="1"/>
</dbReference>
<evidence type="ECO:0000256" key="1">
    <source>
        <dbReference type="ARBA" id="ARBA00006295"/>
    </source>
</evidence>
<dbReference type="EMBL" id="LR699120">
    <property type="protein sequence ID" value="VVC76945.1"/>
    <property type="molecule type" value="Genomic_DNA"/>
</dbReference>
<proteinExistence type="inferred from homology"/>
<dbReference type="InterPro" id="IPR003115">
    <property type="entry name" value="ParB_N"/>
</dbReference>
<evidence type="ECO:0000313" key="4">
    <source>
        <dbReference type="Proteomes" id="UP000324194"/>
    </source>
</evidence>
<accession>A0A5E4PK52</accession>
<organism evidence="3 4">
    <name type="scientific">Aquicella siphonis</name>
    <dbReference type="NCBI Taxonomy" id="254247"/>
    <lineage>
        <taxon>Bacteria</taxon>
        <taxon>Pseudomonadati</taxon>
        <taxon>Pseudomonadota</taxon>
        <taxon>Gammaproteobacteria</taxon>
        <taxon>Legionellales</taxon>
        <taxon>Coxiellaceae</taxon>
        <taxon>Aquicella</taxon>
    </lineage>
</organism>
<dbReference type="Proteomes" id="UP000324194">
    <property type="component" value="Chromosome 2"/>
</dbReference>
<dbReference type="SUPFAM" id="SSF110849">
    <property type="entry name" value="ParB/Sulfiredoxin"/>
    <property type="match status" value="1"/>
</dbReference>
<dbReference type="InterPro" id="IPR004437">
    <property type="entry name" value="ParB/RepB/Spo0J"/>
</dbReference>